<comment type="caution">
    <text evidence="1">The sequence shown here is derived from an EMBL/GenBank/DDBJ whole genome shotgun (WGS) entry which is preliminary data.</text>
</comment>
<accession>A0A9D1SKC2</accession>
<organism evidence="1 2">
    <name type="scientific">Candidatus Caccalectryoclostridium excrementigallinarum</name>
    <dbReference type="NCBI Taxonomy" id="2840710"/>
    <lineage>
        <taxon>Bacteria</taxon>
        <taxon>Bacillati</taxon>
        <taxon>Bacillota</taxon>
        <taxon>Clostridia</taxon>
        <taxon>Christensenellales</taxon>
        <taxon>Christensenellaceae</taxon>
        <taxon>Christensenellaceae incertae sedis</taxon>
        <taxon>Candidatus Caccalectryoclostridium</taxon>
    </lineage>
</organism>
<name>A0A9D1SKC2_9FIRM</name>
<reference evidence="1" key="2">
    <citation type="journal article" date="2021" name="PeerJ">
        <title>Extensive microbial diversity within the chicken gut microbiome revealed by metagenomics and culture.</title>
        <authorList>
            <person name="Gilroy R."/>
            <person name="Ravi A."/>
            <person name="Getino M."/>
            <person name="Pursley I."/>
            <person name="Horton D.L."/>
            <person name="Alikhan N.F."/>
            <person name="Baker D."/>
            <person name="Gharbi K."/>
            <person name="Hall N."/>
            <person name="Watson M."/>
            <person name="Adriaenssens E.M."/>
            <person name="Foster-Nyarko E."/>
            <person name="Jarju S."/>
            <person name="Secka A."/>
            <person name="Antonio M."/>
            <person name="Oren A."/>
            <person name="Chaudhuri R.R."/>
            <person name="La Ragione R."/>
            <person name="Hildebrand F."/>
            <person name="Pallen M.J."/>
        </authorList>
    </citation>
    <scope>NUCLEOTIDE SEQUENCE</scope>
    <source>
        <strain evidence="1">9366</strain>
    </source>
</reference>
<evidence type="ECO:0000313" key="1">
    <source>
        <dbReference type="EMBL" id="HIU63381.1"/>
    </source>
</evidence>
<dbReference type="AlphaFoldDB" id="A0A9D1SKC2"/>
<protein>
    <submittedName>
        <fullName evidence="1">Uncharacterized protein</fullName>
    </submittedName>
</protein>
<dbReference type="Proteomes" id="UP000824145">
    <property type="component" value="Unassembled WGS sequence"/>
</dbReference>
<evidence type="ECO:0000313" key="2">
    <source>
        <dbReference type="Proteomes" id="UP000824145"/>
    </source>
</evidence>
<gene>
    <name evidence="1" type="ORF">IAB07_06410</name>
</gene>
<sequence>MNKTAKTVLTTLVLTLLLVGIVLAVLFGTGELIWAHSADKIPVSKYFLVFTSAFTQEEKEDFPAFLETGEQLFLTAEINFNIRVYEDKIILDKSDGDRGFVFGYDERVTFDLGGGSTYHDNYLFAYEGMTGSDGFDLLPATKEGCEFLGWNMAFHNKIGSPFAVTFTAVYSE</sequence>
<reference evidence="1" key="1">
    <citation type="submission" date="2020-10" db="EMBL/GenBank/DDBJ databases">
        <authorList>
            <person name="Gilroy R."/>
        </authorList>
    </citation>
    <scope>NUCLEOTIDE SEQUENCE</scope>
    <source>
        <strain evidence="1">9366</strain>
    </source>
</reference>
<proteinExistence type="predicted"/>
<dbReference type="EMBL" id="DVNJ01000032">
    <property type="protein sequence ID" value="HIU63381.1"/>
    <property type="molecule type" value="Genomic_DNA"/>
</dbReference>